<sequence length="170" mass="18143">MASQSDEPAERAVPRRALFAAGVFGFGFSGLIDVLLLHHVLQWHHLVSGIYPMDTLDGLRINVLADGLFSIGMVVIAGVGAGLVWRAERRTATPLAFRPVAGAAVVGLGLFDLYDAVVDHMILGLHQPLSMGGMYNPHWIVVSVLIIGAGAYVYRTGIGETEDATEAPRP</sequence>
<comment type="caution">
    <text evidence="2">The sequence shown here is derived from an EMBL/GenBank/DDBJ whole genome shotgun (WGS) entry which is preliminary data.</text>
</comment>
<organism evidence="2 3">
    <name type="scientific">Halococcus hamelinensis 100A6</name>
    <dbReference type="NCBI Taxonomy" id="1132509"/>
    <lineage>
        <taxon>Archaea</taxon>
        <taxon>Methanobacteriati</taxon>
        <taxon>Methanobacteriota</taxon>
        <taxon>Stenosarchaea group</taxon>
        <taxon>Halobacteria</taxon>
        <taxon>Halobacteriales</taxon>
        <taxon>Halococcaceae</taxon>
        <taxon>Halococcus</taxon>
    </lineage>
</organism>
<protein>
    <recommendedName>
        <fullName evidence="4">DUF2243 domain-containing protein</fullName>
    </recommendedName>
</protein>
<dbReference type="Proteomes" id="UP000011566">
    <property type="component" value="Unassembled WGS sequence"/>
</dbReference>
<keyword evidence="1" id="KW-0812">Transmembrane</keyword>
<evidence type="ECO:0000256" key="1">
    <source>
        <dbReference type="SAM" id="Phobius"/>
    </source>
</evidence>
<dbReference type="PATRIC" id="fig|1132509.6.peg.870"/>
<keyword evidence="1" id="KW-0472">Membrane</keyword>
<dbReference type="Pfam" id="PF10002">
    <property type="entry name" value="DUF2243"/>
    <property type="match status" value="1"/>
</dbReference>
<evidence type="ECO:0000313" key="2">
    <source>
        <dbReference type="EMBL" id="EMA40599.1"/>
    </source>
</evidence>
<feature type="transmembrane region" description="Helical" evidence="1">
    <location>
        <begin position="134"/>
        <end position="154"/>
    </location>
</feature>
<accession>M0M7M2</accession>
<dbReference type="OrthoDB" id="214288at2157"/>
<reference evidence="2 3" key="1">
    <citation type="journal article" date="2014" name="PLoS Genet.">
        <title>Phylogenetically driven sequencing of extremely halophilic archaea reveals strategies for static and dynamic osmo-response.</title>
        <authorList>
            <person name="Becker E.A."/>
            <person name="Seitzer P.M."/>
            <person name="Tritt A."/>
            <person name="Larsen D."/>
            <person name="Krusor M."/>
            <person name="Yao A.I."/>
            <person name="Wu D."/>
            <person name="Madern D."/>
            <person name="Eisen J.A."/>
            <person name="Darling A.E."/>
            <person name="Facciotti M.T."/>
        </authorList>
    </citation>
    <scope>NUCLEOTIDE SEQUENCE [LARGE SCALE GENOMIC DNA]</scope>
    <source>
        <strain evidence="2 3">100A6</strain>
    </source>
</reference>
<evidence type="ECO:0008006" key="4">
    <source>
        <dbReference type="Google" id="ProtNLM"/>
    </source>
</evidence>
<evidence type="ECO:0000313" key="3">
    <source>
        <dbReference type="Proteomes" id="UP000011566"/>
    </source>
</evidence>
<name>M0M7M2_9EURY</name>
<feature type="transmembrane region" description="Helical" evidence="1">
    <location>
        <begin position="95"/>
        <end position="114"/>
    </location>
</feature>
<feature type="transmembrane region" description="Helical" evidence="1">
    <location>
        <begin position="17"/>
        <end position="41"/>
    </location>
</feature>
<proteinExistence type="predicted"/>
<dbReference type="InterPro" id="IPR018719">
    <property type="entry name" value="DUF2243_membrane"/>
</dbReference>
<dbReference type="eggNOG" id="arCOG10734">
    <property type="taxonomic scope" value="Archaea"/>
</dbReference>
<dbReference type="RefSeq" id="WP_007691066.1">
    <property type="nucleotide sequence ID" value="NZ_AJRK01000025.1"/>
</dbReference>
<dbReference type="EMBL" id="AOMB01000010">
    <property type="protein sequence ID" value="EMA40599.1"/>
    <property type="molecule type" value="Genomic_DNA"/>
</dbReference>
<keyword evidence="1" id="KW-1133">Transmembrane helix</keyword>
<gene>
    <name evidence="2" type="ORF">C447_03736</name>
</gene>
<feature type="transmembrane region" description="Helical" evidence="1">
    <location>
        <begin position="61"/>
        <end position="83"/>
    </location>
</feature>
<dbReference type="AlphaFoldDB" id="M0M7M2"/>
<keyword evidence="3" id="KW-1185">Reference proteome</keyword>